<dbReference type="PANTHER" id="PTHR11920">
    <property type="entry name" value="GUANYLYL CYCLASE"/>
    <property type="match status" value="1"/>
</dbReference>
<dbReference type="GO" id="GO:0000166">
    <property type="term" value="F:nucleotide binding"/>
    <property type="evidence" value="ECO:0007669"/>
    <property type="project" value="UniProtKB-KW"/>
</dbReference>
<keyword evidence="4 7" id="KW-1133">Transmembrane helix</keyword>
<evidence type="ECO:0000256" key="7">
    <source>
        <dbReference type="SAM" id="Phobius"/>
    </source>
</evidence>
<name>A0A1W0XBX0_HYPEX</name>
<dbReference type="InterPro" id="IPR050401">
    <property type="entry name" value="Cyclic_nucleotide_synthase"/>
</dbReference>
<comment type="caution">
    <text evidence="9">The sequence shown here is derived from an EMBL/GenBank/DDBJ whole genome shotgun (WGS) entry which is preliminary data.</text>
</comment>
<dbReference type="GO" id="GO:0005886">
    <property type="term" value="C:plasma membrane"/>
    <property type="evidence" value="ECO:0007669"/>
    <property type="project" value="TreeGrafter"/>
</dbReference>
<dbReference type="Proteomes" id="UP000192578">
    <property type="component" value="Unassembled WGS sequence"/>
</dbReference>
<feature type="domain" description="Receptor ligand binding region" evidence="8">
    <location>
        <begin position="95"/>
        <end position="423"/>
    </location>
</feature>
<evidence type="ECO:0000313" key="9">
    <source>
        <dbReference type="EMBL" id="OQV25005.1"/>
    </source>
</evidence>
<evidence type="ECO:0000256" key="5">
    <source>
        <dbReference type="ARBA" id="ARBA00023136"/>
    </source>
</evidence>
<evidence type="ECO:0000256" key="6">
    <source>
        <dbReference type="ARBA" id="ARBA00023239"/>
    </source>
</evidence>
<keyword evidence="3" id="KW-0547">Nucleotide-binding</keyword>
<proteinExistence type="predicted"/>
<dbReference type="GO" id="GO:0004383">
    <property type="term" value="F:guanylate cyclase activity"/>
    <property type="evidence" value="ECO:0007669"/>
    <property type="project" value="TreeGrafter"/>
</dbReference>
<reference evidence="10" key="1">
    <citation type="submission" date="2017-01" db="EMBL/GenBank/DDBJ databases">
        <title>Comparative genomics of anhydrobiosis in the tardigrade Hypsibius dujardini.</title>
        <authorList>
            <person name="Yoshida Y."/>
            <person name="Koutsovoulos G."/>
            <person name="Laetsch D."/>
            <person name="Stevens L."/>
            <person name="Kumar S."/>
            <person name="Horikawa D."/>
            <person name="Ishino K."/>
            <person name="Komine S."/>
            <person name="Tomita M."/>
            <person name="Blaxter M."/>
            <person name="Arakawa K."/>
        </authorList>
    </citation>
    <scope>NUCLEOTIDE SEQUENCE [LARGE SCALE GENOMIC DNA]</scope>
    <source>
        <strain evidence="10">Z151</strain>
    </source>
</reference>
<dbReference type="InterPro" id="IPR028082">
    <property type="entry name" value="Peripla_BP_I"/>
</dbReference>
<dbReference type="SUPFAM" id="SSF53822">
    <property type="entry name" value="Periplasmic binding protein-like I"/>
    <property type="match status" value="1"/>
</dbReference>
<accession>A0A1W0XBX0</accession>
<dbReference type="InterPro" id="IPR001828">
    <property type="entry name" value="ANF_lig-bd_rcpt"/>
</dbReference>
<comment type="subcellular location">
    <subcellularLocation>
        <location evidence="1">Membrane</location>
    </subcellularLocation>
</comment>
<keyword evidence="6" id="KW-0456">Lyase</keyword>
<organism evidence="9 10">
    <name type="scientific">Hypsibius exemplaris</name>
    <name type="common">Freshwater tardigrade</name>
    <dbReference type="NCBI Taxonomy" id="2072580"/>
    <lineage>
        <taxon>Eukaryota</taxon>
        <taxon>Metazoa</taxon>
        <taxon>Ecdysozoa</taxon>
        <taxon>Tardigrada</taxon>
        <taxon>Eutardigrada</taxon>
        <taxon>Parachela</taxon>
        <taxon>Hypsibioidea</taxon>
        <taxon>Hypsibiidae</taxon>
        <taxon>Hypsibius</taxon>
    </lineage>
</organism>
<evidence type="ECO:0000259" key="8">
    <source>
        <dbReference type="Pfam" id="PF01094"/>
    </source>
</evidence>
<dbReference type="GO" id="GO:0001653">
    <property type="term" value="F:peptide receptor activity"/>
    <property type="evidence" value="ECO:0007669"/>
    <property type="project" value="TreeGrafter"/>
</dbReference>
<evidence type="ECO:0000256" key="2">
    <source>
        <dbReference type="ARBA" id="ARBA00022692"/>
    </source>
</evidence>
<dbReference type="OrthoDB" id="6158579at2759"/>
<keyword evidence="2 7" id="KW-0812">Transmembrane</keyword>
<dbReference type="Gene3D" id="3.40.50.2300">
    <property type="match status" value="2"/>
</dbReference>
<sequence length="563" mass="61818">MAHQSQLLWLTAMMTSSRHFIPGVHPEDIELVTSLPYSIGIAPDIKMTGAAFDLAAESVMRQERFINASMEVSQTTMDVRLKHLFDASSAARIRTCDDISDSSAQMLSEYFYRKIEEGTCYAVVSSPCDDERGIFSLAREFDWPLFSTGLSKPNFYDPNLGGPTTVAASGTFIGYAKVVVEILRYYGWYSATILVEAKAIATFYRDIGNLVLEQAKLLPTPEQLFAIERLTVDTTDPEAISAAMTFAKGRSRAIVLLATGVGALKLLDATGPLGMTNGEYAFINVQPLQGDTYGKLSQFQHPLNDTTLNAFRSLLFVAYGSSGSDLKGLNTAITERAKTAYNVTFPAGIQPLDLYAVQTSYAIVELFATVVKEMYAKNSSRGRCSGREVARRMADRSFRLGTGELFINSDRIRNLDLQISGFNSTTRAMQTIGSYQWNTAQLVWNTDRAVDWPTTDGRPPANTPSCGFSGDQGICLGKGSTSIGTIVIPIAVCAVLLIVFLIIGRWYVLVQSRKTADKWWQADGECLTPSKPVHYGSLHGHVQQITGSHTCMTTHVYAKRSML</sequence>
<evidence type="ECO:0000256" key="1">
    <source>
        <dbReference type="ARBA" id="ARBA00004370"/>
    </source>
</evidence>
<evidence type="ECO:0000313" key="10">
    <source>
        <dbReference type="Proteomes" id="UP000192578"/>
    </source>
</evidence>
<dbReference type="PANTHER" id="PTHR11920:SF501">
    <property type="entry name" value="GUANYLATE CYCLASE 32E"/>
    <property type="match status" value="1"/>
</dbReference>
<dbReference type="AlphaFoldDB" id="A0A1W0XBX0"/>
<dbReference type="GO" id="GO:0004016">
    <property type="term" value="F:adenylate cyclase activity"/>
    <property type="evidence" value="ECO:0007669"/>
    <property type="project" value="TreeGrafter"/>
</dbReference>
<feature type="transmembrane region" description="Helical" evidence="7">
    <location>
        <begin position="486"/>
        <end position="508"/>
    </location>
</feature>
<dbReference type="GO" id="GO:0007168">
    <property type="term" value="P:receptor guanylyl cyclase signaling pathway"/>
    <property type="evidence" value="ECO:0007669"/>
    <property type="project" value="TreeGrafter"/>
</dbReference>
<protein>
    <recommendedName>
        <fullName evidence="8">Receptor ligand binding region domain-containing protein</fullName>
    </recommendedName>
</protein>
<keyword evidence="10" id="KW-1185">Reference proteome</keyword>
<dbReference type="EMBL" id="MTYJ01000004">
    <property type="protein sequence ID" value="OQV25005.1"/>
    <property type="molecule type" value="Genomic_DNA"/>
</dbReference>
<gene>
    <name evidence="9" type="ORF">BV898_01213</name>
</gene>
<evidence type="ECO:0000256" key="3">
    <source>
        <dbReference type="ARBA" id="ARBA00022741"/>
    </source>
</evidence>
<evidence type="ECO:0000256" key="4">
    <source>
        <dbReference type="ARBA" id="ARBA00022989"/>
    </source>
</evidence>
<keyword evidence="5 7" id="KW-0472">Membrane</keyword>
<dbReference type="Pfam" id="PF01094">
    <property type="entry name" value="ANF_receptor"/>
    <property type="match status" value="1"/>
</dbReference>